<dbReference type="InterPro" id="IPR007720">
    <property type="entry name" value="PigQ/GPI1"/>
</dbReference>
<organism evidence="2 3">
    <name type="scientific">Cutaneotrichosporon cavernicola</name>
    <dbReference type="NCBI Taxonomy" id="279322"/>
    <lineage>
        <taxon>Eukaryota</taxon>
        <taxon>Fungi</taxon>
        <taxon>Dikarya</taxon>
        <taxon>Basidiomycota</taxon>
        <taxon>Agaricomycotina</taxon>
        <taxon>Tremellomycetes</taxon>
        <taxon>Trichosporonales</taxon>
        <taxon>Trichosporonaceae</taxon>
        <taxon>Cutaneotrichosporon</taxon>
    </lineage>
</organism>
<protein>
    <recommendedName>
        <fullName evidence="4">Gpi1-domain-containing protein</fullName>
    </recommendedName>
</protein>
<dbReference type="Pfam" id="PF05024">
    <property type="entry name" value="Gpi1"/>
    <property type="match status" value="1"/>
</dbReference>
<proteinExistence type="predicted"/>
<feature type="transmembrane region" description="Helical" evidence="1">
    <location>
        <begin position="163"/>
        <end position="185"/>
    </location>
</feature>
<gene>
    <name evidence="2" type="primary">gpi1</name>
    <name evidence="2" type="ORF">CcaverHIS019_0102360</name>
</gene>
<keyword evidence="1" id="KW-0472">Membrane</keyword>
<evidence type="ECO:0008006" key="4">
    <source>
        <dbReference type="Google" id="ProtNLM"/>
    </source>
</evidence>
<dbReference type="GO" id="GO:0006506">
    <property type="term" value="P:GPI anchor biosynthetic process"/>
    <property type="evidence" value="ECO:0007669"/>
    <property type="project" value="InterPro"/>
</dbReference>
<name>A0AA48L1U6_9TREE</name>
<evidence type="ECO:0000313" key="2">
    <source>
        <dbReference type="EMBL" id="BEI87518.1"/>
    </source>
</evidence>
<sequence>MRVFWPKNIERRTGTAVGWRIPRPAGAQASLVDVLVVVDVVGDDSPLPIEGLARVLPHSEPASSDGFTIWADTMPIGYSDPAETVLFTPGPEFVIPSAEGKLAEYGAAVLSTDIRGLLMRLNAVASAQDELRGVAPSSMIGRFALLVPWIQVAALLVNKHIFTRMGLAVVGGTMASTMFLLDIVLRPPRQSAFRLVMEGIAHFPLQAHSALIHQLARRAGTVTTLIDAPLALKVQVVHFAPAAAINHDMILGALASVLLLAYPLHPMLPNIADTLSSPVIAALLWLDDWPFGLKLNTGLSAFLCGSIARVLEIWRDTATPILNYALPHVSIALAVVSPLGLSFGFALLSDLVALLTLHLRLIYFATAALSRVSMTALLGLWDLFRGRRWNVLRHRTDSHAFEVDTLFLGTLLFTVTAFLAPTVVAYGLLFALINLAVFLVQRGLALAIAGINCSVAFQIAYSVPPFPGICDGIVFDVVVPSTSSRAPDAAYPVQHALELKHSHELGYAAAPLVARYQARGALKQCALKQMRVEQMPIRARAALLFCPVVAGAVHPPCAFVKVLLAAAMPSEHATNMRVSTVSHSGGLHIPPTTAQHVVATNPTGDEQFWSVRM</sequence>
<dbReference type="GO" id="GO:0005783">
    <property type="term" value="C:endoplasmic reticulum"/>
    <property type="evidence" value="ECO:0007669"/>
    <property type="project" value="TreeGrafter"/>
</dbReference>
<evidence type="ECO:0000256" key="1">
    <source>
        <dbReference type="SAM" id="Phobius"/>
    </source>
</evidence>
<feature type="transmembrane region" description="Helical" evidence="1">
    <location>
        <begin position="361"/>
        <end position="384"/>
    </location>
</feature>
<reference evidence="2" key="1">
    <citation type="journal article" date="2023" name="BMC Genomics">
        <title>Chromosome-level genome assemblies of Cutaneotrichosporon spp. (Trichosporonales, Basidiomycota) reveal imbalanced evolution between nucleotide sequences and chromosome synteny.</title>
        <authorList>
            <person name="Kobayashi Y."/>
            <person name="Kayamori A."/>
            <person name="Aoki K."/>
            <person name="Shiwa Y."/>
            <person name="Matsutani M."/>
            <person name="Fujita N."/>
            <person name="Sugita T."/>
            <person name="Iwasaki W."/>
            <person name="Tanaka N."/>
            <person name="Takashima M."/>
        </authorList>
    </citation>
    <scope>NUCLEOTIDE SEQUENCE</scope>
    <source>
        <strain evidence="2">HIS019</strain>
    </source>
</reference>
<dbReference type="GO" id="GO:0016020">
    <property type="term" value="C:membrane"/>
    <property type="evidence" value="ECO:0007669"/>
    <property type="project" value="InterPro"/>
</dbReference>
<keyword evidence="3" id="KW-1185">Reference proteome</keyword>
<dbReference type="Proteomes" id="UP001233271">
    <property type="component" value="Chromosome 1"/>
</dbReference>
<keyword evidence="1" id="KW-1133">Transmembrane helix</keyword>
<dbReference type="AlphaFoldDB" id="A0AA48L1U6"/>
<dbReference type="PANTHER" id="PTHR21329:SF3">
    <property type="entry name" value="PHOSPHATIDYLINOSITOL N-ACETYLGLUCOSAMINYLTRANSFERASE SUBUNIT Q"/>
    <property type="match status" value="1"/>
</dbReference>
<dbReference type="PANTHER" id="PTHR21329">
    <property type="entry name" value="PHOSPHATIDYLINOSITOL N-ACETYLGLUCOSAMINYLTRANSFERASE SUBUNIT Q-RELATED"/>
    <property type="match status" value="1"/>
</dbReference>
<accession>A0AA48L1U6</accession>
<dbReference type="GeneID" id="85491389"/>
<dbReference type="RefSeq" id="XP_060452784.1">
    <property type="nucleotide sequence ID" value="XM_060598078.1"/>
</dbReference>
<dbReference type="EMBL" id="AP028212">
    <property type="protein sequence ID" value="BEI87518.1"/>
    <property type="molecule type" value="Genomic_DNA"/>
</dbReference>
<feature type="transmembrane region" description="Helical" evidence="1">
    <location>
        <begin position="405"/>
        <end position="438"/>
    </location>
</feature>
<dbReference type="KEGG" id="ccac:CcaHIS019_0102360"/>
<keyword evidence="1" id="KW-0812">Transmembrane</keyword>
<feature type="transmembrane region" description="Helical" evidence="1">
    <location>
        <begin position="331"/>
        <end position="355"/>
    </location>
</feature>
<evidence type="ECO:0000313" key="3">
    <source>
        <dbReference type="Proteomes" id="UP001233271"/>
    </source>
</evidence>